<evidence type="ECO:0000313" key="3">
    <source>
        <dbReference type="Proteomes" id="UP000498740"/>
    </source>
</evidence>
<proteinExistence type="predicted"/>
<feature type="region of interest" description="Disordered" evidence="1">
    <location>
        <begin position="107"/>
        <end position="144"/>
    </location>
</feature>
<evidence type="ECO:0000256" key="1">
    <source>
        <dbReference type="SAM" id="MobiDB-lite"/>
    </source>
</evidence>
<dbReference type="AlphaFoldDB" id="A0A7J0CWD5"/>
<sequence length="144" mass="16109">MVNEADCPPLPEPPDFPEERTPDQIREALPGGFQYIERKLRAEQRTYFHLECVSGVRRELTASLMGVPTTTVATHAYEVWNGMEHHGVDRVSMAWFVNNRLGARAPKAYKKGDTKQTAGAAAPAPPPHASHRERGGIPVRRNER</sequence>
<gene>
    <name evidence="2" type="ORF">Smic_54020</name>
</gene>
<organism evidence="2 3">
    <name type="scientific">Streptomyces microflavus</name>
    <name type="common">Streptomyces lipmanii</name>
    <dbReference type="NCBI Taxonomy" id="1919"/>
    <lineage>
        <taxon>Bacteria</taxon>
        <taxon>Bacillati</taxon>
        <taxon>Actinomycetota</taxon>
        <taxon>Actinomycetes</taxon>
        <taxon>Kitasatosporales</taxon>
        <taxon>Streptomycetaceae</taxon>
        <taxon>Streptomyces</taxon>
    </lineage>
</organism>
<dbReference type="EMBL" id="BLWD01000001">
    <property type="protein sequence ID" value="GFN06846.1"/>
    <property type="molecule type" value="Genomic_DNA"/>
</dbReference>
<name>A0A7J0CWD5_STRMI</name>
<feature type="region of interest" description="Disordered" evidence="1">
    <location>
        <begin position="1"/>
        <end position="22"/>
    </location>
</feature>
<accession>A0A7J0CWD5</accession>
<reference evidence="2 3" key="1">
    <citation type="submission" date="2020-05" db="EMBL/GenBank/DDBJ databases">
        <title>Whole genome shotgun sequence of Streptomyces microflavus NBRC 13062.</title>
        <authorList>
            <person name="Komaki H."/>
            <person name="Tamura T."/>
        </authorList>
    </citation>
    <scope>NUCLEOTIDE SEQUENCE [LARGE SCALE GENOMIC DNA]</scope>
    <source>
        <strain evidence="2 3">NBRC 13062</strain>
    </source>
</reference>
<evidence type="ECO:0000313" key="2">
    <source>
        <dbReference type="EMBL" id="GFN06846.1"/>
    </source>
</evidence>
<dbReference type="Proteomes" id="UP000498740">
    <property type="component" value="Unassembled WGS sequence"/>
</dbReference>
<comment type="caution">
    <text evidence="2">The sequence shown here is derived from an EMBL/GenBank/DDBJ whole genome shotgun (WGS) entry which is preliminary data.</text>
</comment>
<protein>
    <submittedName>
        <fullName evidence="2">Uncharacterized protein</fullName>
    </submittedName>
</protein>
<feature type="compositionally biased region" description="Basic and acidic residues" evidence="1">
    <location>
        <begin position="130"/>
        <end position="144"/>
    </location>
</feature>